<gene>
    <name evidence="9" type="ORF">KDN34_13255</name>
</gene>
<feature type="domain" description="Glycosyltransferase subfamily 4-like N-terminal" evidence="8">
    <location>
        <begin position="40"/>
        <end position="216"/>
    </location>
</feature>
<keyword evidence="3 9" id="KW-0328">Glycosyltransferase</keyword>
<keyword evidence="10" id="KW-1185">Reference proteome</keyword>
<accession>A0ABX7YQW3</accession>
<proteinExistence type="inferred from homology"/>
<name>A0ABX7YQW3_9GAMM</name>
<evidence type="ECO:0000259" key="8">
    <source>
        <dbReference type="Pfam" id="PF13579"/>
    </source>
</evidence>
<dbReference type="Gene3D" id="3.40.50.1000">
    <property type="entry name" value="HAD superfamily/HAD-like"/>
    <property type="match status" value="1"/>
</dbReference>
<sequence length="731" mass="81523">MQLNPSSDQAPVSGLYIALVSIHGLIRAHDLELGRDADTGGQTKYVVDLANALARQPGVGRVDLITRLVDDERLDSGYSNKTEPLEEPGAQIVRIECGPNHYIAKEKLWEYLDTFADNLLQFFQQQQRLPDVIHSHYADAGYVATQISHLSGIPLVHTGHSLGRDKRKRLMASGMTSSEVEQKYNMRRRIEAEEQVLANANLVITSTRQEIEAQYELYDYYCPESMRVIAPGTDLSKFHPPELGEPQTQIASAIRRFLDEPEKPIILALSRPDPRKNIATLVQAYGESPELRTMANLVIVAGNRDDIREMNDGAEEVLTELLVLLDYYDLYGKLALPKKHLPSEVPAIYRMAARSCGIFINPALTEPFGLTLLESAATGLPFIATENGGPQDIVDNCEAGLLVDPLSAHDLGKAMKQLLLDGDLWRKFSANGIKNVALKYSWDAHARSYLKQIKPLVAAFKPQQYSPAIMNASRFADRLIVSDLDKTLLSNPTGLRDFCQMLREKRKQVAFGIATARRLDAVLKLLKKYRIPKPDILISSLGSQIHYGRELEVSTDWEDHVDHDWNPRAIRRILRKVPGLELQDDAEQSKFKISFHIDPSQQGGITKEKIVSLLRQEEQSVNVFVSAGQNLDITPARVSKGLALRYVAQIWGIPLERVLVAAGAGTDEDMITGKTLSVVVHNRRHEALESPVTGQNVFFATQPNALGILEATDHYHFFDEQPGVTVVEDDA</sequence>
<dbReference type="InterPro" id="IPR028098">
    <property type="entry name" value="Glyco_trans_4-like_N"/>
</dbReference>
<dbReference type="InterPro" id="IPR044161">
    <property type="entry name" value="SPS"/>
</dbReference>
<evidence type="ECO:0000259" key="6">
    <source>
        <dbReference type="Pfam" id="PF00534"/>
    </source>
</evidence>
<dbReference type="PANTHER" id="PTHR46039:SF5">
    <property type="entry name" value="SUCROSE-PHOSPHATE SYNTHASE 3-RELATED"/>
    <property type="match status" value="1"/>
</dbReference>
<reference evidence="9 10" key="1">
    <citation type="submission" date="2021-04" db="EMBL/GenBank/DDBJ databases">
        <title>Novel species identification of genus Shewanella.</title>
        <authorList>
            <person name="Liu G."/>
        </authorList>
    </citation>
    <scope>NUCLEOTIDE SEQUENCE [LARGE SCALE GENOMIC DNA]</scope>
    <source>
        <strain evidence="9 10">FJAT-54481</strain>
    </source>
</reference>
<dbReference type="InterPro" id="IPR036412">
    <property type="entry name" value="HAD-like_sf"/>
</dbReference>
<evidence type="ECO:0000259" key="7">
    <source>
        <dbReference type="Pfam" id="PF05116"/>
    </source>
</evidence>
<dbReference type="InterPro" id="IPR001296">
    <property type="entry name" value="Glyco_trans_1"/>
</dbReference>
<feature type="domain" description="Glycosyl transferase family 1" evidence="6">
    <location>
        <begin position="259"/>
        <end position="434"/>
    </location>
</feature>
<dbReference type="SUPFAM" id="SSF56784">
    <property type="entry name" value="HAD-like"/>
    <property type="match status" value="1"/>
</dbReference>
<dbReference type="SUPFAM" id="SSF53756">
    <property type="entry name" value="UDP-Glycosyltransferase/glycogen phosphorylase"/>
    <property type="match status" value="1"/>
</dbReference>
<evidence type="ECO:0000256" key="4">
    <source>
        <dbReference type="ARBA" id="ARBA00022679"/>
    </source>
</evidence>
<protein>
    <recommendedName>
        <fullName evidence="2">sucrose-phosphate synthase</fullName>
        <ecNumber evidence="2">2.4.1.14</ecNumber>
    </recommendedName>
</protein>
<comment type="catalytic activity">
    <reaction evidence="5">
        <text>beta-D-fructose 6-phosphate + UDP-alpha-D-glucose = sucrose 6(F)-phosphate + UDP + H(+)</text>
        <dbReference type="Rhea" id="RHEA:22172"/>
        <dbReference type="ChEBI" id="CHEBI:15378"/>
        <dbReference type="ChEBI" id="CHEBI:57634"/>
        <dbReference type="ChEBI" id="CHEBI:57723"/>
        <dbReference type="ChEBI" id="CHEBI:58223"/>
        <dbReference type="ChEBI" id="CHEBI:58885"/>
        <dbReference type="EC" id="2.4.1.14"/>
    </reaction>
</comment>
<evidence type="ECO:0000256" key="3">
    <source>
        <dbReference type="ARBA" id="ARBA00022676"/>
    </source>
</evidence>
<dbReference type="InterPro" id="IPR023214">
    <property type="entry name" value="HAD_sf"/>
</dbReference>
<organism evidence="9 10">
    <name type="scientific">Shewanella yunxiaonensis</name>
    <dbReference type="NCBI Taxonomy" id="2829809"/>
    <lineage>
        <taxon>Bacteria</taxon>
        <taxon>Pseudomonadati</taxon>
        <taxon>Pseudomonadota</taxon>
        <taxon>Gammaproteobacteria</taxon>
        <taxon>Alteromonadales</taxon>
        <taxon>Shewanellaceae</taxon>
        <taxon>Shewanella</taxon>
    </lineage>
</organism>
<dbReference type="EMBL" id="CP073587">
    <property type="protein sequence ID" value="QUN05160.1"/>
    <property type="molecule type" value="Genomic_DNA"/>
</dbReference>
<dbReference type="Gene3D" id="3.90.1070.10">
    <property type="match status" value="1"/>
</dbReference>
<evidence type="ECO:0000313" key="9">
    <source>
        <dbReference type="EMBL" id="QUN05160.1"/>
    </source>
</evidence>
<dbReference type="PANTHER" id="PTHR46039">
    <property type="entry name" value="SUCROSE-PHOSPHATE SYNTHASE 3-RELATED"/>
    <property type="match status" value="1"/>
</dbReference>
<evidence type="ECO:0000256" key="2">
    <source>
        <dbReference type="ARBA" id="ARBA00012536"/>
    </source>
</evidence>
<comment type="similarity">
    <text evidence="1">Belongs to the glycosyltransferase 1 family.</text>
</comment>
<evidence type="ECO:0000256" key="1">
    <source>
        <dbReference type="ARBA" id="ARBA00006530"/>
    </source>
</evidence>
<dbReference type="Pfam" id="PF00534">
    <property type="entry name" value="Glycos_transf_1"/>
    <property type="match status" value="1"/>
</dbReference>
<dbReference type="EC" id="2.4.1.14" evidence="2"/>
<feature type="domain" description="Sucrose phosphatase-like" evidence="7">
    <location>
        <begin position="477"/>
        <end position="716"/>
    </location>
</feature>
<dbReference type="NCBIfam" id="TIGR02471">
    <property type="entry name" value="sucr_syn_bact_C"/>
    <property type="match status" value="1"/>
</dbReference>
<dbReference type="Pfam" id="PF13579">
    <property type="entry name" value="Glyco_trans_4_4"/>
    <property type="match status" value="1"/>
</dbReference>
<dbReference type="InterPro" id="IPR012821">
    <property type="entry name" value="Sucrose_P_synth_Pase-like_dom"/>
</dbReference>
<dbReference type="Proteomes" id="UP000679575">
    <property type="component" value="Chromosome"/>
</dbReference>
<dbReference type="RefSeq" id="WP_212594195.1">
    <property type="nucleotide sequence ID" value="NZ_CP073587.1"/>
</dbReference>
<dbReference type="NCBIfam" id="TIGR02472">
    <property type="entry name" value="sucr_P_syn_N"/>
    <property type="match status" value="1"/>
</dbReference>
<dbReference type="Gene3D" id="3.40.50.2000">
    <property type="entry name" value="Glycogen Phosphorylase B"/>
    <property type="match status" value="2"/>
</dbReference>
<dbReference type="InterPro" id="IPR012822">
    <property type="entry name" value="SucroseP_synth_GlycoTrfase_dom"/>
</dbReference>
<dbReference type="GO" id="GO:0016757">
    <property type="term" value="F:glycosyltransferase activity"/>
    <property type="evidence" value="ECO:0007669"/>
    <property type="project" value="UniProtKB-KW"/>
</dbReference>
<evidence type="ECO:0000313" key="10">
    <source>
        <dbReference type="Proteomes" id="UP000679575"/>
    </source>
</evidence>
<dbReference type="Pfam" id="PF05116">
    <property type="entry name" value="S6PP"/>
    <property type="match status" value="1"/>
</dbReference>
<evidence type="ECO:0000256" key="5">
    <source>
        <dbReference type="ARBA" id="ARBA00047471"/>
    </source>
</evidence>
<keyword evidence="4 9" id="KW-0808">Transferase</keyword>
<dbReference type="InterPro" id="IPR006380">
    <property type="entry name" value="SPP-like_dom"/>
</dbReference>